<dbReference type="AlphaFoldDB" id="G7YNI0"/>
<evidence type="ECO:0000313" key="2">
    <source>
        <dbReference type="Proteomes" id="UP000008909"/>
    </source>
</evidence>
<name>G7YNI0_CLOSI</name>
<reference key="2">
    <citation type="submission" date="2011-10" db="EMBL/GenBank/DDBJ databases">
        <title>The genome and transcriptome sequence of Clonorchis sinensis provide insights into the carcinogenic liver fluke.</title>
        <authorList>
            <person name="Wang X."/>
            <person name="Huang Y."/>
            <person name="Chen W."/>
            <person name="Liu H."/>
            <person name="Guo L."/>
            <person name="Chen Y."/>
            <person name="Luo F."/>
            <person name="Zhou W."/>
            <person name="Sun J."/>
            <person name="Mao Q."/>
            <person name="Liang P."/>
            <person name="Zhou C."/>
            <person name="Tian Y."/>
            <person name="Men J."/>
            <person name="Lv X."/>
            <person name="Huang L."/>
            <person name="Zhou J."/>
            <person name="Hu Y."/>
            <person name="Li R."/>
            <person name="Zhang F."/>
            <person name="Lei H."/>
            <person name="Li X."/>
            <person name="Hu X."/>
            <person name="Liang C."/>
            <person name="Xu J."/>
            <person name="Wu Z."/>
            <person name="Yu X."/>
        </authorList>
    </citation>
    <scope>NUCLEOTIDE SEQUENCE</scope>
    <source>
        <strain>Henan</strain>
    </source>
</reference>
<organism evidence="1 2">
    <name type="scientific">Clonorchis sinensis</name>
    <name type="common">Chinese liver fluke</name>
    <dbReference type="NCBI Taxonomy" id="79923"/>
    <lineage>
        <taxon>Eukaryota</taxon>
        <taxon>Metazoa</taxon>
        <taxon>Spiralia</taxon>
        <taxon>Lophotrochozoa</taxon>
        <taxon>Platyhelminthes</taxon>
        <taxon>Trematoda</taxon>
        <taxon>Digenea</taxon>
        <taxon>Opisthorchiida</taxon>
        <taxon>Opisthorchiata</taxon>
        <taxon>Opisthorchiidae</taxon>
        <taxon>Clonorchis</taxon>
    </lineage>
</organism>
<proteinExistence type="predicted"/>
<dbReference type="Proteomes" id="UP000008909">
    <property type="component" value="Unassembled WGS sequence"/>
</dbReference>
<gene>
    <name evidence="1" type="ORF">CLF_103542</name>
</gene>
<reference evidence="1" key="1">
    <citation type="journal article" date="2011" name="Genome Biol.">
        <title>The draft genome of the carcinogenic human liver fluke Clonorchis sinensis.</title>
        <authorList>
            <person name="Wang X."/>
            <person name="Chen W."/>
            <person name="Huang Y."/>
            <person name="Sun J."/>
            <person name="Men J."/>
            <person name="Liu H."/>
            <person name="Luo F."/>
            <person name="Guo L."/>
            <person name="Lv X."/>
            <person name="Deng C."/>
            <person name="Zhou C."/>
            <person name="Fan Y."/>
            <person name="Li X."/>
            <person name="Huang L."/>
            <person name="Hu Y."/>
            <person name="Liang C."/>
            <person name="Hu X."/>
            <person name="Xu J."/>
            <person name="Yu X."/>
        </authorList>
    </citation>
    <scope>NUCLEOTIDE SEQUENCE [LARGE SCALE GENOMIC DNA]</scope>
    <source>
        <strain evidence="1">Henan</strain>
    </source>
</reference>
<sequence length="155" mass="18311">MAFYHGENWTKSPFCESWAVFVRIKRSLYCKELSGLRVKKISRTSLQRTRVTIILILWHKFYELRRPACWFCRTPTNPDDCWFLRDEAFYSRMTVKMKSIRYVDGGFERIHHISFASATVIFFGWRFSPIDNIAGGIKCATVNADALELQSYEYP</sequence>
<accession>G7YNI0</accession>
<protein>
    <submittedName>
        <fullName evidence="1">Uncharacterized protein</fullName>
    </submittedName>
</protein>
<evidence type="ECO:0000313" key="1">
    <source>
        <dbReference type="EMBL" id="GAA54511.1"/>
    </source>
</evidence>
<keyword evidence="2" id="KW-1185">Reference proteome</keyword>
<dbReference type="EMBL" id="DF143898">
    <property type="protein sequence ID" value="GAA54511.1"/>
    <property type="molecule type" value="Genomic_DNA"/>
</dbReference>